<name>A0A2K1KAR6_PHYPA</name>
<proteinExistence type="predicted"/>
<dbReference type="PaxDb" id="3218-PP1S42_211V6.1"/>
<evidence type="ECO:0000313" key="1">
    <source>
        <dbReference type="EMBL" id="PNR50871.1"/>
    </source>
</evidence>
<sequence>MSKLDFNNDEEKEAIKDIFKKAIEVLIEDQSIFGEVAPRAASGGVEWCCDRAFTLVDGRTTNVIPSGRVEFRLLTSKLLRRRTLNIVEDLSGDLGSSNGVCVSVNIDCEIEIRSRYKVRFGIVVCELTSLKRCYCSEDNLSEKQVVAEEDQHRRDNASSASNVPIFYIYTQGDNLKMKLIFRK</sequence>
<dbReference type="EMBL" id="ABEU02000007">
    <property type="protein sequence ID" value="PNR50871.1"/>
    <property type="molecule type" value="Genomic_DNA"/>
</dbReference>
<reference evidence="1 3" key="2">
    <citation type="journal article" date="2018" name="Plant J.">
        <title>The Physcomitrella patens chromosome-scale assembly reveals moss genome structure and evolution.</title>
        <authorList>
            <person name="Lang D."/>
            <person name="Ullrich K.K."/>
            <person name="Murat F."/>
            <person name="Fuchs J."/>
            <person name="Jenkins J."/>
            <person name="Haas F.B."/>
            <person name="Piednoel M."/>
            <person name="Gundlach H."/>
            <person name="Van Bel M."/>
            <person name="Meyberg R."/>
            <person name="Vives C."/>
            <person name="Morata J."/>
            <person name="Symeonidi A."/>
            <person name="Hiss M."/>
            <person name="Muchero W."/>
            <person name="Kamisugi Y."/>
            <person name="Saleh O."/>
            <person name="Blanc G."/>
            <person name="Decker E.L."/>
            <person name="van Gessel N."/>
            <person name="Grimwood J."/>
            <person name="Hayes R.D."/>
            <person name="Graham S.W."/>
            <person name="Gunter L.E."/>
            <person name="McDaniel S.F."/>
            <person name="Hoernstein S.N.W."/>
            <person name="Larsson A."/>
            <person name="Li F.W."/>
            <person name="Perroud P.F."/>
            <person name="Phillips J."/>
            <person name="Ranjan P."/>
            <person name="Rokshar D.S."/>
            <person name="Rothfels C.J."/>
            <person name="Schneider L."/>
            <person name="Shu S."/>
            <person name="Stevenson D.W."/>
            <person name="Thummler F."/>
            <person name="Tillich M."/>
            <person name="Villarreal Aguilar J.C."/>
            <person name="Widiez T."/>
            <person name="Wong G.K."/>
            <person name="Wymore A."/>
            <person name="Zhang Y."/>
            <person name="Zimmer A.D."/>
            <person name="Quatrano R.S."/>
            <person name="Mayer K.F.X."/>
            <person name="Goodstein D."/>
            <person name="Casacuberta J.M."/>
            <person name="Vandepoele K."/>
            <person name="Reski R."/>
            <person name="Cuming A.C."/>
            <person name="Tuskan G.A."/>
            <person name="Maumus F."/>
            <person name="Salse J."/>
            <person name="Schmutz J."/>
            <person name="Rensing S.A."/>
        </authorList>
    </citation>
    <scope>NUCLEOTIDE SEQUENCE [LARGE SCALE GENOMIC DNA]</scope>
    <source>
        <strain evidence="2 3">cv. Gransden 2004</strain>
    </source>
</reference>
<evidence type="ECO:0000313" key="3">
    <source>
        <dbReference type="Proteomes" id="UP000006727"/>
    </source>
</evidence>
<dbReference type="EnsemblPlants" id="Pp3c7_6940V3.1">
    <property type="protein sequence ID" value="Pp3c7_6940V3.1"/>
    <property type="gene ID" value="Pp3c7_6940"/>
</dbReference>
<keyword evidence="3" id="KW-1185">Reference proteome</keyword>
<dbReference type="Gramene" id="Pp3c7_6940V3.1">
    <property type="protein sequence ID" value="Pp3c7_6940V3.1"/>
    <property type="gene ID" value="Pp3c7_6940"/>
</dbReference>
<gene>
    <name evidence="1" type="ORF">PHYPA_010057</name>
</gene>
<accession>A0A2K1KAR6</accession>
<protein>
    <submittedName>
        <fullName evidence="1 2">Uncharacterized protein</fullName>
    </submittedName>
</protein>
<reference evidence="2" key="3">
    <citation type="submission" date="2020-12" db="UniProtKB">
        <authorList>
            <consortium name="EnsemblPlants"/>
        </authorList>
    </citation>
    <scope>IDENTIFICATION</scope>
</reference>
<reference evidence="1 3" key="1">
    <citation type="journal article" date="2008" name="Science">
        <title>The Physcomitrella genome reveals evolutionary insights into the conquest of land by plants.</title>
        <authorList>
            <person name="Rensing S."/>
            <person name="Lang D."/>
            <person name="Zimmer A."/>
            <person name="Terry A."/>
            <person name="Salamov A."/>
            <person name="Shapiro H."/>
            <person name="Nishiyama T."/>
            <person name="Perroud P.-F."/>
            <person name="Lindquist E."/>
            <person name="Kamisugi Y."/>
            <person name="Tanahashi T."/>
            <person name="Sakakibara K."/>
            <person name="Fujita T."/>
            <person name="Oishi K."/>
            <person name="Shin-I T."/>
            <person name="Kuroki Y."/>
            <person name="Toyoda A."/>
            <person name="Suzuki Y."/>
            <person name="Hashimoto A."/>
            <person name="Yamaguchi K."/>
            <person name="Sugano A."/>
            <person name="Kohara Y."/>
            <person name="Fujiyama A."/>
            <person name="Anterola A."/>
            <person name="Aoki S."/>
            <person name="Ashton N."/>
            <person name="Barbazuk W.B."/>
            <person name="Barker E."/>
            <person name="Bennetzen J."/>
            <person name="Bezanilla M."/>
            <person name="Blankenship R."/>
            <person name="Cho S.H."/>
            <person name="Dutcher S."/>
            <person name="Estelle M."/>
            <person name="Fawcett J.A."/>
            <person name="Gundlach H."/>
            <person name="Hanada K."/>
            <person name="Heyl A."/>
            <person name="Hicks K.A."/>
            <person name="Hugh J."/>
            <person name="Lohr M."/>
            <person name="Mayer K."/>
            <person name="Melkozernov A."/>
            <person name="Murata T."/>
            <person name="Nelson D."/>
            <person name="Pils B."/>
            <person name="Prigge M."/>
            <person name="Reiss B."/>
            <person name="Renner T."/>
            <person name="Rombauts S."/>
            <person name="Rushton P."/>
            <person name="Sanderfoot A."/>
            <person name="Schween G."/>
            <person name="Shiu S.-H."/>
            <person name="Stueber K."/>
            <person name="Theodoulou F.L."/>
            <person name="Tu H."/>
            <person name="Van de Peer Y."/>
            <person name="Verrier P.J."/>
            <person name="Waters E."/>
            <person name="Wood A."/>
            <person name="Yang L."/>
            <person name="Cove D."/>
            <person name="Cuming A."/>
            <person name="Hasebe M."/>
            <person name="Lucas S."/>
            <person name="Mishler D.B."/>
            <person name="Reski R."/>
            <person name="Grigoriev I."/>
            <person name="Quatrano R.S."/>
            <person name="Boore J.L."/>
        </authorList>
    </citation>
    <scope>NUCLEOTIDE SEQUENCE [LARGE SCALE GENOMIC DNA]</scope>
    <source>
        <strain evidence="2 3">cv. Gransden 2004</strain>
    </source>
</reference>
<evidence type="ECO:0000313" key="2">
    <source>
        <dbReference type="EnsemblPlants" id="Pp3c7_6940V3.1"/>
    </source>
</evidence>
<organism evidence="1">
    <name type="scientific">Physcomitrium patens</name>
    <name type="common">Spreading-leaved earth moss</name>
    <name type="synonym">Physcomitrella patens</name>
    <dbReference type="NCBI Taxonomy" id="3218"/>
    <lineage>
        <taxon>Eukaryota</taxon>
        <taxon>Viridiplantae</taxon>
        <taxon>Streptophyta</taxon>
        <taxon>Embryophyta</taxon>
        <taxon>Bryophyta</taxon>
        <taxon>Bryophytina</taxon>
        <taxon>Bryopsida</taxon>
        <taxon>Funariidae</taxon>
        <taxon>Funariales</taxon>
        <taxon>Funariaceae</taxon>
        <taxon>Physcomitrium</taxon>
    </lineage>
</organism>
<dbReference type="Proteomes" id="UP000006727">
    <property type="component" value="Chromosome 7"/>
</dbReference>
<dbReference type="AlphaFoldDB" id="A0A2K1KAR6"/>